<feature type="domain" description="Polymerase nucleotidyl transferase" evidence="1">
    <location>
        <begin position="13"/>
        <end position="46"/>
    </location>
</feature>
<comment type="caution">
    <text evidence="2">The sequence shown here is derived from an EMBL/GenBank/DDBJ whole genome shotgun (WGS) entry which is preliminary data.</text>
</comment>
<evidence type="ECO:0000313" key="3">
    <source>
        <dbReference type="Proteomes" id="UP001597045"/>
    </source>
</evidence>
<accession>A0ABW3MHL3</accession>
<feature type="non-terminal residue" evidence="2">
    <location>
        <position position="99"/>
    </location>
</feature>
<sequence>MAFADRLRGSAEALLVGGSLATGDYRPGISDMDLVAITDDPGDIRQRHRKGSKLHCVYVPRARLDDVHQNHPTWTTGMLIQRPLSRIARAELHRHGFSV</sequence>
<dbReference type="InterPro" id="IPR043519">
    <property type="entry name" value="NT_sf"/>
</dbReference>
<evidence type="ECO:0000259" key="1">
    <source>
        <dbReference type="Pfam" id="PF01909"/>
    </source>
</evidence>
<organism evidence="2 3">
    <name type="scientific">Kibdelosporangium lantanae</name>
    <dbReference type="NCBI Taxonomy" id="1497396"/>
    <lineage>
        <taxon>Bacteria</taxon>
        <taxon>Bacillati</taxon>
        <taxon>Actinomycetota</taxon>
        <taxon>Actinomycetes</taxon>
        <taxon>Pseudonocardiales</taxon>
        <taxon>Pseudonocardiaceae</taxon>
        <taxon>Kibdelosporangium</taxon>
    </lineage>
</organism>
<dbReference type="Proteomes" id="UP001597045">
    <property type="component" value="Unassembled WGS sequence"/>
</dbReference>
<gene>
    <name evidence="2" type="ORF">ACFQ1S_33270</name>
</gene>
<keyword evidence="3" id="KW-1185">Reference proteome</keyword>
<dbReference type="EMBL" id="JBHTIS010002577">
    <property type="protein sequence ID" value="MFD1050056.1"/>
    <property type="molecule type" value="Genomic_DNA"/>
</dbReference>
<reference evidence="3" key="1">
    <citation type="journal article" date="2019" name="Int. J. Syst. Evol. Microbiol.">
        <title>The Global Catalogue of Microorganisms (GCM) 10K type strain sequencing project: providing services to taxonomists for standard genome sequencing and annotation.</title>
        <authorList>
            <consortium name="The Broad Institute Genomics Platform"/>
            <consortium name="The Broad Institute Genome Sequencing Center for Infectious Disease"/>
            <person name="Wu L."/>
            <person name="Ma J."/>
        </authorList>
    </citation>
    <scope>NUCLEOTIDE SEQUENCE [LARGE SCALE GENOMIC DNA]</scope>
    <source>
        <strain evidence="3">JCM 31486</strain>
    </source>
</reference>
<proteinExistence type="predicted"/>
<dbReference type="Pfam" id="PF01909">
    <property type="entry name" value="NTP_transf_2"/>
    <property type="match status" value="1"/>
</dbReference>
<dbReference type="InterPro" id="IPR002934">
    <property type="entry name" value="Polymerase_NTP_transf_dom"/>
</dbReference>
<name>A0ABW3MHL3_9PSEU</name>
<dbReference type="SUPFAM" id="SSF81301">
    <property type="entry name" value="Nucleotidyltransferase"/>
    <property type="match status" value="1"/>
</dbReference>
<evidence type="ECO:0000313" key="2">
    <source>
        <dbReference type="EMBL" id="MFD1050056.1"/>
    </source>
</evidence>
<protein>
    <submittedName>
        <fullName evidence="2">Nucleotidyltransferase domain-containing protein</fullName>
    </submittedName>
</protein>